<sequence>MLASDTLQLSDEHVQQPRGDPEVVTGPIPASQFQPNRFHFQEASAGAHLHVCLRTEPLNTITWNLFSTEFTQAPPHLEEKSRKNPKLLCAVLETFFLFEFERYCAIDEFLGPSLTLNKKCGKNTEDVNSSYLLITKKEIDMRYQRMLAVHKQDWCTMSARKYKLVAKYNYLSVLSHKEENPDLLNNAPWPFDLADLAPALLMFGHMGPAIVDNWAKLYSTEGEKATTEAMRTRARHLPPSLTMLQRIMFKPQPDMSDEEIQSLRSAFGTTDNAEPNPIVRYFAERASYAQKFTQSELAKPYPQRSDPSSSSQSSATQLMSDHAEESEESENAMTAAAAALEIAMELFDDVEGIGDGMDLVDDAIGGDLPVLTDSEEEEDDLMEEEPEDDADDLMEQEPLEPWVYNDMKDPTKEDERTWIEWGEDKVEALTLIKDTKTRKCRTRLCKSAAQGFYTWTAFKPPIPFPMQSTYLKTHWIISLCQWDPTLSVVDQLKVNAAWKAIGAWLKGFRKDTRLLVRKAMNLRSKVRNEMRKSWPLARPMEEVDVLQEVLRRKQRARSKKASTKQAKAQQAAKAASKKNEKKAAVRRVRPPRPTDIVFRSARLSSMQHVPTASDLLNVERRGPRKSS</sequence>
<protein>
    <submittedName>
        <fullName evidence="2">Uncharacterized protein</fullName>
    </submittedName>
</protein>
<feature type="region of interest" description="Disordered" evidence="1">
    <location>
        <begin position="295"/>
        <end position="333"/>
    </location>
</feature>
<evidence type="ECO:0000313" key="3">
    <source>
        <dbReference type="Proteomes" id="UP001362999"/>
    </source>
</evidence>
<proteinExistence type="predicted"/>
<evidence type="ECO:0000313" key="2">
    <source>
        <dbReference type="EMBL" id="KAK7014568.1"/>
    </source>
</evidence>
<feature type="compositionally biased region" description="Low complexity" evidence="1">
    <location>
        <begin position="300"/>
        <end position="320"/>
    </location>
</feature>
<reference evidence="2 3" key="1">
    <citation type="journal article" date="2024" name="J Genomics">
        <title>Draft genome sequencing and assembly of Favolaschia claudopus CIRM-BRFM 2984 isolated from oak limbs.</title>
        <authorList>
            <person name="Navarro D."/>
            <person name="Drula E."/>
            <person name="Chaduli D."/>
            <person name="Cazenave R."/>
            <person name="Ahrendt S."/>
            <person name="Wang J."/>
            <person name="Lipzen A."/>
            <person name="Daum C."/>
            <person name="Barry K."/>
            <person name="Grigoriev I.V."/>
            <person name="Favel A."/>
            <person name="Rosso M.N."/>
            <person name="Martin F."/>
        </authorList>
    </citation>
    <scope>NUCLEOTIDE SEQUENCE [LARGE SCALE GENOMIC DNA]</scope>
    <source>
        <strain evidence="2 3">CIRM-BRFM 2984</strain>
    </source>
</reference>
<feature type="compositionally biased region" description="Acidic residues" evidence="1">
    <location>
        <begin position="373"/>
        <end position="392"/>
    </location>
</feature>
<accession>A0AAW0APP5</accession>
<feature type="region of interest" description="Disordered" evidence="1">
    <location>
        <begin position="1"/>
        <end position="23"/>
    </location>
</feature>
<name>A0AAW0APP5_9AGAR</name>
<keyword evidence="3" id="KW-1185">Reference proteome</keyword>
<feature type="region of interest" description="Disordered" evidence="1">
    <location>
        <begin position="555"/>
        <end position="627"/>
    </location>
</feature>
<dbReference type="EMBL" id="JAWWNJ010000056">
    <property type="protein sequence ID" value="KAK7014568.1"/>
    <property type="molecule type" value="Genomic_DNA"/>
</dbReference>
<evidence type="ECO:0000256" key="1">
    <source>
        <dbReference type="SAM" id="MobiDB-lite"/>
    </source>
</evidence>
<gene>
    <name evidence="2" type="ORF">R3P38DRAFT_3205455</name>
</gene>
<comment type="caution">
    <text evidence="2">The sequence shown here is derived from an EMBL/GenBank/DDBJ whole genome shotgun (WGS) entry which is preliminary data.</text>
</comment>
<dbReference type="Proteomes" id="UP001362999">
    <property type="component" value="Unassembled WGS sequence"/>
</dbReference>
<feature type="compositionally biased region" description="Basic and acidic residues" evidence="1">
    <location>
        <begin position="10"/>
        <end position="21"/>
    </location>
</feature>
<organism evidence="2 3">
    <name type="scientific">Favolaschia claudopus</name>
    <dbReference type="NCBI Taxonomy" id="2862362"/>
    <lineage>
        <taxon>Eukaryota</taxon>
        <taxon>Fungi</taxon>
        <taxon>Dikarya</taxon>
        <taxon>Basidiomycota</taxon>
        <taxon>Agaricomycotina</taxon>
        <taxon>Agaricomycetes</taxon>
        <taxon>Agaricomycetidae</taxon>
        <taxon>Agaricales</taxon>
        <taxon>Marasmiineae</taxon>
        <taxon>Mycenaceae</taxon>
        <taxon>Favolaschia</taxon>
    </lineage>
</organism>
<dbReference type="AlphaFoldDB" id="A0AAW0APP5"/>
<feature type="region of interest" description="Disordered" evidence="1">
    <location>
        <begin position="369"/>
        <end position="392"/>
    </location>
</feature>
<feature type="compositionally biased region" description="Low complexity" evidence="1">
    <location>
        <begin position="563"/>
        <end position="574"/>
    </location>
</feature>